<comment type="similarity">
    <text evidence="1">Belongs to the citrate synthase family.</text>
</comment>
<dbReference type="GO" id="GO:0005975">
    <property type="term" value="P:carbohydrate metabolic process"/>
    <property type="evidence" value="ECO:0007669"/>
    <property type="project" value="TreeGrafter"/>
</dbReference>
<evidence type="ECO:0000256" key="1">
    <source>
        <dbReference type="ARBA" id="ARBA00010566"/>
    </source>
</evidence>
<dbReference type="PANTHER" id="PTHR11739:SF4">
    <property type="entry name" value="CITRATE SYNTHASE, PEROXISOMAL"/>
    <property type="match status" value="1"/>
</dbReference>
<dbReference type="EMBL" id="PKPP01018670">
    <property type="protein sequence ID" value="PWA36169.1"/>
    <property type="molecule type" value="Genomic_DNA"/>
</dbReference>
<dbReference type="GO" id="GO:0046912">
    <property type="term" value="F:acyltransferase activity, acyl groups converted into alkyl on transfer"/>
    <property type="evidence" value="ECO:0007669"/>
    <property type="project" value="InterPro"/>
</dbReference>
<keyword evidence="4" id="KW-1185">Reference proteome</keyword>
<dbReference type="GO" id="GO:0006099">
    <property type="term" value="P:tricarboxylic acid cycle"/>
    <property type="evidence" value="ECO:0007669"/>
    <property type="project" value="TreeGrafter"/>
</dbReference>
<dbReference type="STRING" id="35608.A0A2U1KHA6"/>
<reference evidence="3 4" key="1">
    <citation type="journal article" date="2018" name="Mol. Plant">
        <title>The genome of Artemisia annua provides insight into the evolution of Asteraceae family and artemisinin biosynthesis.</title>
        <authorList>
            <person name="Shen Q."/>
            <person name="Zhang L."/>
            <person name="Liao Z."/>
            <person name="Wang S."/>
            <person name="Yan T."/>
            <person name="Shi P."/>
            <person name="Liu M."/>
            <person name="Fu X."/>
            <person name="Pan Q."/>
            <person name="Wang Y."/>
            <person name="Lv Z."/>
            <person name="Lu X."/>
            <person name="Zhang F."/>
            <person name="Jiang W."/>
            <person name="Ma Y."/>
            <person name="Chen M."/>
            <person name="Hao X."/>
            <person name="Li L."/>
            <person name="Tang Y."/>
            <person name="Lv G."/>
            <person name="Zhou Y."/>
            <person name="Sun X."/>
            <person name="Brodelius P.E."/>
            <person name="Rose J.K.C."/>
            <person name="Tang K."/>
        </authorList>
    </citation>
    <scope>NUCLEOTIDE SEQUENCE [LARGE SCALE GENOMIC DNA]</scope>
    <source>
        <strain evidence="4">cv. Huhao1</strain>
        <tissue evidence="3">Leaf</tissue>
    </source>
</reference>
<protein>
    <submittedName>
        <fullName evidence="3">Citrate synthase, glyoxysomal</fullName>
    </submittedName>
</protein>
<dbReference type="InterPro" id="IPR016142">
    <property type="entry name" value="Citrate_synth-like_lrg_a-sub"/>
</dbReference>
<comment type="caution">
    <text evidence="3">The sequence shown here is derived from an EMBL/GenBank/DDBJ whole genome shotgun (WGS) entry which is preliminary data.</text>
</comment>
<organism evidence="3 4">
    <name type="scientific">Artemisia annua</name>
    <name type="common">Sweet wormwood</name>
    <dbReference type="NCBI Taxonomy" id="35608"/>
    <lineage>
        <taxon>Eukaryota</taxon>
        <taxon>Viridiplantae</taxon>
        <taxon>Streptophyta</taxon>
        <taxon>Embryophyta</taxon>
        <taxon>Tracheophyta</taxon>
        <taxon>Spermatophyta</taxon>
        <taxon>Magnoliopsida</taxon>
        <taxon>eudicotyledons</taxon>
        <taxon>Gunneridae</taxon>
        <taxon>Pentapetalae</taxon>
        <taxon>asterids</taxon>
        <taxon>campanulids</taxon>
        <taxon>Asterales</taxon>
        <taxon>Asteraceae</taxon>
        <taxon>Asteroideae</taxon>
        <taxon>Anthemideae</taxon>
        <taxon>Artemisiinae</taxon>
        <taxon>Artemisia</taxon>
    </lineage>
</organism>
<dbReference type="OrthoDB" id="1665053at2759"/>
<dbReference type="GO" id="GO:0005759">
    <property type="term" value="C:mitochondrial matrix"/>
    <property type="evidence" value="ECO:0007669"/>
    <property type="project" value="TreeGrafter"/>
</dbReference>
<keyword evidence="2" id="KW-0808">Transferase</keyword>
<name>A0A2U1KHA6_ARTAN</name>
<dbReference type="InterPro" id="IPR002020">
    <property type="entry name" value="Citrate_synthase"/>
</dbReference>
<evidence type="ECO:0000313" key="3">
    <source>
        <dbReference type="EMBL" id="PWA36169.1"/>
    </source>
</evidence>
<gene>
    <name evidence="3" type="ORF">CTI12_AA602560</name>
</gene>
<evidence type="ECO:0000256" key="2">
    <source>
        <dbReference type="ARBA" id="ARBA00022679"/>
    </source>
</evidence>
<proteinExistence type="inferred from homology"/>
<dbReference type="PANTHER" id="PTHR11739">
    <property type="entry name" value="CITRATE SYNTHASE"/>
    <property type="match status" value="1"/>
</dbReference>
<dbReference type="Gene3D" id="1.10.580.10">
    <property type="entry name" value="Citrate Synthase, domain 1"/>
    <property type="match status" value="1"/>
</dbReference>
<dbReference type="AlphaFoldDB" id="A0A2U1KHA6"/>
<dbReference type="InterPro" id="IPR036969">
    <property type="entry name" value="Citrate_synthase_sf"/>
</dbReference>
<dbReference type="Proteomes" id="UP000245207">
    <property type="component" value="Unassembled WGS sequence"/>
</dbReference>
<dbReference type="Pfam" id="PF00285">
    <property type="entry name" value="Citrate_synt"/>
    <property type="match status" value="1"/>
</dbReference>
<sequence>MKIDVNGFMAAALNIVMHGSPSFCYGSAIASNDMFLFSQIDMPIKLIPGYSAGTVVAFYIKPLSVKTRTHDLTSLEYPQVMVSSRHLQTFKMLKFLRCRNSADGHVNYDTQTTNCSIADLTTPIRNPIIDMFGRHQLEEHSCRLSIDGMIVIFALYTCSGDESFKPNPRLARVLDILFILHSDHEMNCSRATRHLASSGVDVYTALAGAVGALYGPLHGGANEAVLKMLNEIGIVDNIPEFIDVVKNRK</sequence>
<evidence type="ECO:0000313" key="4">
    <source>
        <dbReference type="Proteomes" id="UP000245207"/>
    </source>
</evidence>
<dbReference type="SUPFAM" id="SSF48256">
    <property type="entry name" value="Citrate synthase"/>
    <property type="match status" value="1"/>
</dbReference>
<accession>A0A2U1KHA6</accession>